<proteinExistence type="predicted"/>
<dbReference type="Gene3D" id="3.30.470.20">
    <property type="entry name" value="ATP-grasp fold, B domain"/>
    <property type="match status" value="1"/>
</dbReference>
<dbReference type="SUPFAM" id="SSF51735">
    <property type="entry name" value="NAD(P)-binding Rossmann-fold domains"/>
    <property type="match status" value="1"/>
</dbReference>
<evidence type="ECO:0000313" key="5">
    <source>
        <dbReference type="Proteomes" id="UP001209803"/>
    </source>
</evidence>
<dbReference type="Gene3D" id="3.40.50.261">
    <property type="entry name" value="Succinyl-CoA synthetase domains"/>
    <property type="match status" value="2"/>
</dbReference>
<feature type="domain" description="ATP-grasp" evidence="3">
    <location>
        <begin position="482"/>
        <end position="673"/>
    </location>
</feature>
<dbReference type="SUPFAM" id="SSF56059">
    <property type="entry name" value="Glutathione synthetase ATP-binding domain-like"/>
    <property type="match status" value="1"/>
</dbReference>
<dbReference type="RefSeq" id="WP_265680000.1">
    <property type="nucleotide sequence ID" value="NZ_CP120863.1"/>
</dbReference>
<sequence>MKMRTLERLLRPKSIAVIGGGSWCENVVRECRKFGFDGELWAVHPTRAEIAGCATMPSLNRLPTVPDAVYIGVNRNATVDIVRELAAMSAGGAVCFASGFQEAAAELSDGADLQSALVEAAGDMPILGPNCYGFINALDGAALWPDQHGLETVDRGVAIVSQSSNIALNLTMQARGLPISYLVTVGNQAQTDMSQICEALLEDDRVTALGLHIEGIGGLGHFERLARRANSMGKPIVALKVGKSEQARRAAISHTAAIAGSAAGSSALFKRLGIAEVSSLPVLLEALKLVHVTGALPSAELASMSCSGGEASLMADTANDRSIRFPDLTETQTDLLRSVLGPKVALANPLDYHTYIWGDVDAMSRTFGAMMSGSASLGIVVLDFPRQDRCSAEEWLKVIDAIEIAAKQSGKPIAVLSSLSETLPETIARDLVNRNIVPLCGMSEALEAIGAVASCNRTLPENDILVPESLGETITLTEHSAKDVLSAYGLQAPKRRLAHSCQQAVEAAQSIGLPVVLKATGFAHKTEAGAVALNLGSLDDVKEAAIGMPASSLLVEEMVSDALAELLVGVVQDPAHGYVLTLGAGGILTELLDDSVSLILPTNPAEIEAALGSLKIGKVLKGYRGRQACDFPAIISAVMAVQAFVSSVPSEEVEINPLLCGEDFAIAADALIKCGAEYER</sequence>
<dbReference type="EMBL" id="CP120863">
    <property type="protein sequence ID" value="WFE90002.1"/>
    <property type="molecule type" value="Genomic_DNA"/>
</dbReference>
<dbReference type="PANTHER" id="PTHR42793">
    <property type="entry name" value="COA BINDING DOMAIN CONTAINING PROTEIN"/>
    <property type="match status" value="1"/>
</dbReference>
<dbReference type="SUPFAM" id="SSF52210">
    <property type="entry name" value="Succinyl-CoA synthetase domains"/>
    <property type="match status" value="2"/>
</dbReference>
<evidence type="ECO:0000313" key="4">
    <source>
        <dbReference type="EMBL" id="WFE90002.1"/>
    </source>
</evidence>
<dbReference type="PROSITE" id="PS50975">
    <property type="entry name" value="ATP_GRASP"/>
    <property type="match status" value="1"/>
</dbReference>
<organism evidence="4 5">
    <name type="scientific">Roseibium porphyridii</name>
    <dbReference type="NCBI Taxonomy" id="2866279"/>
    <lineage>
        <taxon>Bacteria</taxon>
        <taxon>Pseudomonadati</taxon>
        <taxon>Pseudomonadota</taxon>
        <taxon>Alphaproteobacteria</taxon>
        <taxon>Hyphomicrobiales</taxon>
        <taxon>Stappiaceae</taxon>
        <taxon>Roseibium</taxon>
    </lineage>
</organism>
<evidence type="ECO:0000259" key="3">
    <source>
        <dbReference type="PROSITE" id="PS50975"/>
    </source>
</evidence>
<dbReference type="Pfam" id="PF13607">
    <property type="entry name" value="Succ_CoA_lig"/>
    <property type="match status" value="1"/>
</dbReference>
<evidence type="ECO:0000256" key="2">
    <source>
        <dbReference type="PROSITE-ProRule" id="PRU00409"/>
    </source>
</evidence>
<dbReference type="Pfam" id="PF13549">
    <property type="entry name" value="ATP-grasp_5"/>
    <property type="match status" value="1"/>
</dbReference>
<reference evidence="4 5" key="1">
    <citation type="submission" date="2023-03" db="EMBL/GenBank/DDBJ databases">
        <title>Roseibium porphyridii sp. nov. and Roseibium rhodosorbium sp. nov. isolated from marine algae, Porphyridium cruentum and Rhodosorus marinus, respectively.</title>
        <authorList>
            <person name="Lee M.W."/>
            <person name="Choi B.J."/>
            <person name="Lee J.K."/>
            <person name="Choi D.G."/>
            <person name="Baek J.H."/>
            <person name="Bayburt H."/>
            <person name="Kim J.M."/>
            <person name="Han D.M."/>
            <person name="Kim K.H."/>
            <person name="Jeon C.O."/>
        </authorList>
    </citation>
    <scope>NUCLEOTIDE SEQUENCE [LARGE SCALE GENOMIC DNA]</scope>
    <source>
        <strain evidence="4 5">KMA01</strain>
    </source>
</reference>
<dbReference type="Gene3D" id="3.40.50.720">
    <property type="entry name" value="NAD(P)-binding Rossmann-like Domain"/>
    <property type="match status" value="1"/>
</dbReference>
<dbReference type="InterPro" id="IPR032875">
    <property type="entry name" value="Succ_CoA_lig_flav_dom"/>
</dbReference>
<dbReference type="InterPro" id="IPR003781">
    <property type="entry name" value="CoA-bd"/>
</dbReference>
<dbReference type="PANTHER" id="PTHR42793:SF4">
    <property type="entry name" value="BLL6376 PROTEIN"/>
    <property type="match status" value="1"/>
</dbReference>
<gene>
    <name evidence="4" type="ORF">K1718_01220</name>
</gene>
<keyword evidence="2" id="KW-0067">ATP-binding</keyword>
<name>A0ABY8F7B4_9HYPH</name>
<dbReference type="GO" id="GO:0016874">
    <property type="term" value="F:ligase activity"/>
    <property type="evidence" value="ECO:0007669"/>
    <property type="project" value="UniProtKB-KW"/>
</dbReference>
<dbReference type="InterPro" id="IPR013815">
    <property type="entry name" value="ATP_grasp_subdomain_1"/>
</dbReference>
<dbReference type="Gene3D" id="3.30.1490.20">
    <property type="entry name" value="ATP-grasp fold, A domain"/>
    <property type="match status" value="1"/>
</dbReference>
<keyword evidence="1" id="KW-0816">Tricarboxylic acid cycle</keyword>
<keyword evidence="2" id="KW-0547">Nucleotide-binding</keyword>
<dbReference type="InterPro" id="IPR036291">
    <property type="entry name" value="NAD(P)-bd_dom_sf"/>
</dbReference>
<dbReference type="SMART" id="SM00881">
    <property type="entry name" value="CoA_binding"/>
    <property type="match status" value="1"/>
</dbReference>
<keyword evidence="5" id="KW-1185">Reference proteome</keyword>
<keyword evidence="4" id="KW-0436">Ligase</keyword>
<accession>A0ABY8F7B4</accession>
<dbReference type="InterPro" id="IPR011761">
    <property type="entry name" value="ATP-grasp"/>
</dbReference>
<dbReference type="InterPro" id="IPR016102">
    <property type="entry name" value="Succinyl-CoA_synth-like"/>
</dbReference>
<evidence type="ECO:0000256" key="1">
    <source>
        <dbReference type="ARBA" id="ARBA00022532"/>
    </source>
</evidence>
<dbReference type="Proteomes" id="UP001209803">
    <property type="component" value="Chromosome"/>
</dbReference>
<dbReference type="Pfam" id="PF13380">
    <property type="entry name" value="CoA_binding_2"/>
    <property type="match status" value="1"/>
</dbReference>
<protein>
    <submittedName>
        <fullName evidence="4">Acetate--CoA ligase family protein</fullName>
    </submittedName>
</protein>